<feature type="region of interest" description="Disordered" evidence="2">
    <location>
        <begin position="157"/>
        <end position="207"/>
    </location>
</feature>
<proteinExistence type="predicted"/>
<dbReference type="InterPro" id="IPR009636">
    <property type="entry name" value="SCAF"/>
</dbReference>
<name>A0A3G9JA13_9BACL</name>
<dbReference type="Proteomes" id="UP000275368">
    <property type="component" value="Chromosome"/>
</dbReference>
<evidence type="ECO:0000313" key="4">
    <source>
        <dbReference type="Proteomes" id="UP000275368"/>
    </source>
</evidence>
<evidence type="ECO:0000256" key="1">
    <source>
        <dbReference type="SAM" id="Coils"/>
    </source>
</evidence>
<organism evidence="3 4">
    <name type="scientific">Paenibacillus baekrokdamisoli</name>
    <dbReference type="NCBI Taxonomy" id="1712516"/>
    <lineage>
        <taxon>Bacteria</taxon>
        <taxon>Bacillati</taxon>
        <taxon>Bacillota</taxon>
        <taxon>Bacilli</taxon>
        <taxon>Bacillales</taxon>
        <taxon>Paenibacillaceae</taxon>
        <taxon>Paenibacillus</taxon>
    </lineage>
</organism>
<dbReference type="EMBL" id="AP019308">
    <property type="protein sequence ID" value="BBH19819.1"/>
    <property type="molecule type" value="Genomic_DNA"/>
</dbReference>
<sequence>MDLKELLGEDMYNQLMAKLGDKHKVAIVSDGNWIPKDKFNEANTAKKQVEDTLKERDKQLEEIKKSSGDSAALQEQITKLQAENKTASEKYASDMKELQLNSALKMVLTSEAHDPTIVASLLDKSKIELDDSGAVKGGLDDQIKSLRESKAFLFVNKQDTKPRFKGTNPLDGKDQSGGGGESSAAADFAKAANESGKAPASANNPWG</sequence>
<keyword evidence="1" id="KW-0175">Coiled coil</keyword>
<evidence type="ECO:0000256" key="2">
    <source>
        <dbReference type="SAM" id="MobiDB-lite"/>
    </source>
</evidence>
<feature type="compositionally biased region" description="Low complexity" evidence="2">
    <location>
        <begin position="182"/>
        <end position="192"/>
    </location>
</feature>
<gene>
    <name evidence="3" type="ORF">Back11_11640</name>
</gene>
<feature type="coiled-coil region" evidence="1">
    <location>
        <begin position="42"/>
        <end position="90"/>
    </location>
</feature>
<dbReference type="KEGG" id="pbk:Back11_11640"/>
<reference evidence="3 4" key="1">
    <citation type="submission" date="2018-11" db="EMBL/GenBank/DDBJ databases">
        <title>Complete genome sequence of Paenibacillus baekrokdamisoli strain KCTC 33723.</title>
        <authorList>
            <person name="Kang S.W."/>
            <person name="Lee K.C."/>
            <person name="Kim K.K."/>
            <person name="Kim J.S."/>
            <person name="Kim D.S."/>
            <person name="Ko S.H."/>
            <person name="Yang S.H."/>
            <person name="Lee J.S."/>
        </authorList>
    </citation>
    <scope>NUCLEOTIDE SEQUENCE [LARGE SCALE GENOMIC DNA]</scope>
    <source>
        <strain evidence="3 4">KCTC 33723</strain>
    </source>
</reference>
<protein>
    <submittedName>
        <fullName evidence="3">Scaffold protein</fullName>
    </submittedName>
</protein>
<dbReference type="Pfam" id="PF06810">
    <property type="entry name" value="Phage_scaffold"/>
    <property type="match status" value="1"/>
</dbReference>
<dbReference type="RefSeq" id="WP_125654437.1">
    <property type="nucleotide sequence ID" value="NZ_AP019308.1"/>
</dbReference>
<keyword evidence="4" id="KW-1185">Reference proteome</keyword>
<dbReference type="OrthoDB" id="2365850at2"/>
<dbReference type="AlphaFoldDB" id="A0A3G9JA13"/>
<accession>A0A3G9JA13</accession>
<evidence type="ECO:0000313" key="3">
    <source>
        <dbReference type="EMBL" id="BBH19819.1"/>
    </source>
</evidence>